<dbReference type="RefSeq" id="WP_107282933.1">
    <property type="nucleotide sequence ID" value="NZ_PYMC01000004.1"/>
</dbReference>
<dbReference type="Proteomes" id="UP000240904">
    <property type="component" value="Unassembled WGS sequence"/>
</dbReference>
<dbReference type="Pfam" id="PF08282">
    <property type="entry name" value="Hydrolase_3"/>
    <property type="match status" value="1"/>
</dbReference>
<evidence type="ECO:0000313" key="2">
    <source>
        <dbReference type="Proteomes" id="UP000240904"/>
    </source>
</evidence>
<dbReference type="InterPro" id="IPR036412">
    <property type="entry name" value="HAD-like_sf"/>
</dbReference>
<dbReference type="OrthoDB" id="159409at2"/>
<dbReference type="EMBL" id="PYMC01000004">
    <property type="protein sequence ID" value="PSW05781.1"/>
    <property type="molecule type" value="Genomic_DNA"/>
</dbReference>
<reference evidence="1 2" key="1">
    <citation type="submission" date="2018-03" db="EMBL/GenBank/DDBJ databases">
        <title>Whole genome sequencing of Histamine producing bacteria.</title>
        <authorList>
            <person name="Butler K."/>
        </authorList>
    </citation>
    <scope>NUCLEOTIDE SEQUENCE [LARGE SCALE GENOMIC DNA]</scope>
    <source>
        <strain evidence="1 2">DSM 16190</strain>
    </source>
</reference>
<name>A0A2T3N0K7_9GAMM</name>
<protein>
    <submittedName>
        <fullName evidence="1">ATPase P</fullName>
    </submittedName>
</protein>
<proteinExistence type="predicted"/>
<dbReference type="Gene3D" id="3.40.50.1000">
    <property type="entry name" value="HAD superfamily/HAD-like"/>
    <property type="match status" value="1"/>
</dbReference>
<dbReference type="AlphaFoldDB" id="A0A2T3N0K7"/>
<sequence>MIDINIPGKGDCQIKSLVLDFNGTLARDGELLTGIKSRLTALSALVDIYVVTADTFGSVCEMVDHLDVTVHILDKGNETEGKLNFINQLQPEHVCAIGNGQNDAAMLKAANISIAVIGGEGVSTQALLSANLITRSIDEALDLLIKPLRLKATLRY</sequence>
<dbReference type="SUPFAM" id="SSF56784">
    <property type="entry name" value="HAD-like"/>
    <property type="match status" value="1"/>
</dbReference>
<dbReference type="InterPro" id="IPR023214">
    <property type="entry name" value="HAD_sf"/>
</dbReference>
<organism evidence="1 2">
    <name type="scientific">Photobacterium lipolyticum</name>
    <dbReference type="NCBI Taxonomy" id="266810"/>
    <lineage>
        <taxon>Bacteria</taxon>
        <taxon>Pseudomonadati</taxon>
        <taxon>Pseudomonadota</taxon>
        <taxon>Gammaproteobacteria</taxon>
        <taxon>Vibrionales</taxon>
        <taxon>Vibrionaceae</taxon>
        <taxon>Photobacterium</taxon>
    </lineage>
</organism>
<keyword evidence="2" id="KW-1185">Reference proteome</keyword>
<gene>
    <name evidence="1" type="ORF">C9I89_08620</name>
</gene>
<accession>A0A2T3N0K7</accession>
<comment type="caution">
    <text evidence="1">The sequence shown here is derived from an EMBL/GenBank/DDBJ whole genome shotgun (WGS) entry which is preliminary data.</text>
</comment>
<evidence type="ECO:0000313" key="1">
    <source>
        <dbReference type="EMBL" id="PSW05781.1"/>
    </source>
</evidence>